<evidence type="ECO:0000313" key="2">
    <source>
        <dbReference type="EMBL" id="OPH83030.1"/>
    </source>
</evidence>
<keyword evidence="1" id="KW-0175">Coiled coil</keyword>
<feature type="coiled-coil region" evidence="1">
    <location>
        <begin position="1"/>
        <end position="28"/>
    </location>
</feature>
<proteinExistence type="predicted"/>
<dbReference type="Proteomes" id="UP000189940">
    <property type="component" value="Unassembled WGS sequence"/>
</dbReference>
<dbReference type="AlphaFoldDB" id="A0A1V4HZM0"/>
<dbReference type="STRING" id="29421.B2M20_08540"/>
<keyword evidence="3" id="KW-1185">Reference proteome</keyword>
<protein>
    <submittedName>
        <fullName evidence="2">Uncharacterized protein</fullName>
    </submittedName>
</protein>
<accession>A0A1V4HZM0</accession>
<evidence type="ECO:0000256" key="1">
    <source>
        <dbReference type="SAM" id="Coils"/>
    </source>
</evidence>
<comment type="caution">
    <text evidence="2">The sequence shown here is derived from an EMBL/GenBank/DDBJ whole genome shotgun (WGS) entry which is preliminary data.</text>
</comment>
<name>A0A1V4HZM0_NITVU</name>
<reference evidence="2 3" key="1">
    <citation type="submission" date="2017-02" db="EMBL/GenBank/DDBJ databases">
        <title>Genome sequence of the nitrite-oxidizing bacterium Nitrobacter vulgaris strain Ab1.</title>
        <authorList>
            <person name="Mellbye B.L."/>
            <person name="Davis E.W."/>
            <person name="Spieck E."/>
            <person name="Chang J.H."/>
            <person name="Bottomley P.J."/>
            <person name="Sayavedra-Soto L.A."/>
        </authorList>
    </citation>
    <scope>NUCLEOTIDE SEQUENCE [LARGE SCALE GENOMIC DNA]</scope>
    <source>
        <strain evidence="2 3">Ab1</strain>
    </source>
</reference>
<gene>
    <name evidence="2" type="ORF">B2M20_08540</name>
</gene>
<evidence type="ECO:0000313" key="3">
    <source>
        <dbReference type="Proteomes" id="UP000189940"/>
    </source>
</evidence>
<dbReference type="EMBL" id="MWPQ01000039">
    <property type="protein sequence ID" value="OPH83030.1"/>
    <property type="molecule type" value="Genomic_DNA"/>
</dbReference>
<sequence>MRDSETTIVGLKRELKATRARARELRGQNEGWRRVAQTLRKLAGLDEARFKNLLSSESLPSE</sequence>
<organism evidence="2 3">
    <name type="scientific">Nitrobacter vulgaris</name>
    <dbReference type="NCBI Taxonomy" id="29421"/>
    <lineage>
        <taxon>Bacteria</taxon>
        <taxon>Pseudomonadati</taxon>
        <taxon>Pseudomonadota</taxon>
        <taxon>Alphaproteobacteria</taxon>
        <taxon>Hyphomicrobiales</taxon>
        <taxon>Nitrobacteraceae</taxon>
        <taxon>Nitrobacter</taxon>
    </lineage>
</organism>